<organism evidence="2 3">
    <name type="scientific">Sphingobacterium lactis</name>
    <dbReference type="NCBI Taxonomy" id="797291"/>
    <lineage>
        <taxon>Bacteria</taxon>
        <taxon>Pseudomonadati</taxon>
        <taxon>Bacteroidota</taxon>
        <taxon>Sphingobacteriia</taxon>
        <taxon>Sphingobacteriales</taxon>
        <taxon>Sphingobacteriaceae</taxon>
        <taxon>Sphingobacterium</taxon>
    </lineage>
</organism>
<keyword evidence="1" id="KW-0812">Transmembrane</keyword>
<dbReference type="RefSeq" id="WP_103907209.1">
    <property type="nucleotide sequence ID" value="NZ_CP049246.1"/>
</dbReference>
<dbReference type="Proteomes" id="UP000236731">
    <property type="component" value="Unassembled WGS sequence"/>
</dbReference>
<gene>
    <name evidence="2" type="ORF">SAMN05421877_11082</name>
</gene>
<evidence type="ECO:0000256" key="1">
    <source>
        <dbReference type="SAM" id="Phobius"/>
    </source>
</evidence>
<keyword evidence="1" id="KW-0472">Membrane</keyword>
<protein>
    <submittedName>
        <fullName evidence="2">Uncharacterized protein</fullName>
    </submittedName>
</protein>
<dbReference type="AlphaFoldDB" id="A0A1H6BFR6"/>
<evidence type="ECO:0000313" key="3">
    <source>
        <dbReference type="Proteomes" id="UP000236731"/>
    </source>
</evidence>
<keyword evidence="1" id="KW-1133">Transmembrane helix</keyword>
<keyword evidence="3" id="KW-1185">Reference proteome</keyword>
<name>A0A1H6BFR6_9SPHI</name>
<evidence type="ECO:0000313" key="2">
    <source>
        <dbReference type="EMBL" id="SEG59500.1"/>
    </source>
</evidence>
<feature type="transmembrane region" description="Helical" evidence="1">
    <location>
        <begin position="28"/>
        <end position="49"/>
    </location>
</feature>
<proteinExistence type="predicted"/>
<accession>A0A1H6BFR6</accession>
<dbReference type="OrthoDB" id="1150128at2"/>
<dbReference type="EMBL" id="FNUT01000010">
    <property type="protein sequence ID" value="SEG59500.1"/>
    <property type="molecule type" value="Genomic_DNA"/>
</dbReference>
<reference evidence="3" key="1">
    <citation type="submission" date="2016-10" db="EMBL/GenBank/DDBJ databases">
        <authorList>
            <person name="Varghese N."/>
            <person name="Submissions S."/>
        </authorList>
    </citation>
    <scope>NUCLEOTIDE SEQUENCE [LARGE SCALE GENOMIC DNA]</scope>
    <source>
        <strain evidence="3">DSM 22361</strain>
    </source>
</reference>
<sequence>MNELFKTCVILLEQLAALTNTTYEEINIYIFVIAMPLMLILLIISNFILTLKLWKRNKATVSNGKL</sequence>